<keyword evidence="2" id="KW-1185">Reference proteome</keyword>
<organism evidence="1 2">
    <name type="scientific">Marisediminitalea aggregata</name>
    <dbReference type="NCBI Taxonomy" id="634436"/>
    <lineage>
        <taxon>Bacteria</taxon>
        <taxon>Pseudomonadati</taxon>
        <taxon>Pseudomonadota</taxon>
        <taxon>Gammaproteobacteria</taxon>
        <taxon>Alteromonadales</taxon>
        <taxon>Alteromonadaceae</taxon>
        <taxon>Marisediminitalea</taxon>
    </lineage>
</organism>
<evidence type="ECO:0000313" key="2">
    <source>
        <dbReference type="Proteomes" id="UP000184520"/>
    </source>
</evidence>
<dbReference type="OrthoDB" id="6384755at2"/>
<dbReference type="RefSeq" id="WP_073324076.1">
    <property type="nucleotide sequence ID" value="NZ_FQWD01000005.1"/>
</dbReference>
<name>A0A1M5N7L7_9ALTE</name>
<reference evidence="2" key="1">
    <citation type="submission" date="2016-11" db="EMBL/GenBank/DDBJ databases">
        <authorList>
            <person name="Varghese N."/>
            <person name="Submissions S."/>
        </authorList>
    </citation>
    <scope>NUCLEOTIDE SEQUENCE [LARGE SCALE GENOMIC DNA]</scope>
    <source>
        <strain evidence="2">CGMCC 1.8995</strain>
    </source>
</reference>
<proteinExistence type="predicted"/>
<evidence type="ECO:0000313" key="1">
    <source>
        <dbReference type="EMBL" id="SHG85534.1"/>
    </source>
</evidence>
<sequence length="181" mass="21192">MKYQKQLDRLNSGTMSRHELAVMKKNAKALVEKGDSDAVAILDAIDYSKPADDYILFMGFCPGADFSQRLDIEWKKHGICRFDYLESESQLNRWNTLCAGDLVILKKREKFGESMKLYGYGRIKRIAYDEENTRYFEMDWSAQEQEIEVPLMGCNSTVDVKSMLEVEKQMPDNFWQWLNKE</sequence>
<dbReference type="AlphaFoldDB" id="A0A1M5N7L7"/>
<dbReference type="EMBL" id="FQWD01000005">
    <property type="protein sequence ID" value="SHG85534.1"/>
    <property type="molecule type" value="Genomic_DNA"/>
</dbReference>
<protein>
    <submittedName>
        <fullName evidence="1">Uncharacterized protein</fullName>
    </submittedName>
</protein>
<dbReference type="Proteomes" id="UP000184520">
    <property type="component" value="Unassembled WGS sequence"/>
</dbReference>
<gene>
    <name evidence="1" type="ORF">SAMN05216361_3108</name>
</gene>
<accession>A0A1M5N7L7</accession>